<sequence>MASPIPIVEAHARVSSIDTSPGFSMTSQSSYHDESLSLLLDHHITTLTSSPILTGVGQYQSDKTHPIVMIDDLDRGLYGMSPNPTQITPGLLDGLDMLNTSNDVSSLSSTELVAPSSSNQSISSLSSGHIYLPIKSRKSLRAPSISVTVPHHTHPYHRPTGFSSSTSSLSPYEPTMLLSTLPTSPLSPLGSLSNSHALFSALSPQGDDASIFSIIGTTLDDGRLYGQFTQSQQPAARVIFKYMTDHPNAVIPTTYITSTLADIKDGRGRCLIGACVADAKSKRADHLYDHIRDKHFGSRPYVCSFW</sequence>
<gene>
    <name evidence="1" type="ORF">PIIN_05103</name>
</gene>
<organism evidence="1 2">
    <name type="scientific">Serendipita indica (strain DSM 11827)</name>
    <name type="common">Root endophyte fungus</name>
    <name type="synonym">Piriformospora indica</name>
    <dbReference type="NCBI Taxonomy" id="1109443"/>
    <lineage>
        <taxon>Eukaryota</taxon>
        <taxon>Fungi</taxon>
        <taxon>Dikarya</taxon>
        <taxon>Basidiomycota</taxon>
        <taxon>Agaricomycotina</taxon>
        <taxon>Agaricomycetes</taxon>
        <taxon>Sebacinales</taxon>
        <taxon>Serendipitaceae</taxon>
        <taxon>Serendipita</taxon>
    </lineage>
</organism>
<evidence type="ECO:0000313" key="2">
    <source>
        <dbReference type="Proteomes" id="UP000007148"/>
    </source>
</evidence>
<evidence type="ECO:0000313" key="1">
    <source>
        <dbReference type="EMBL" id="CCA71167.1"/>
    </source>
</evidence>
<protein>
    <submittedName>
        <fullName evidence="1">Uncharacterized protein</fullName>
    </submittedName>
</protein>
<dbReference type="InParanoid" id="G4TIM4"/>
<dbReference type="HOGENOM" id="CLU_774144_0_0_1"/>
<accession>G4TIM4</accession>
<dbReference type="Proteomes" id="UP000007148">
    <property type="component" value="Unassembled WGS sequence"/>
</dbReference>
<comment type="caution">
    <text evidence="1">The sequence shown here is derived from an EMBL/GenBank/DDBJ whole genome shotgun (WGS) entry which is preliminary data.</text>
</comment>
<name>G4TIM4_SERID</name>
<dbReference type="EMBL" id="CAFZ01000108">
    <property type="protein sequence ID" value="CCA71167.1"/>
    <property type="molecule type" value="Genomic_DNA"/>
</dbReference>
<keyword evidence="2" id="KW-1185">Reference proteome</keyword>
<reference evidence="1 2" key="1">
    <citation type="journal article" date="2011" name="PLoS Pathog.">
        <title>Endophytic Life Strategies Decoded by Genome and Transcriptome Analyses of the Mutualistic Root Symbiont Piriformospora indica.</title>
        <authorList>
            <person name="Zuccaro A."/>
            <person name="Lahrmann U."/>
            <person name="Guldener U."/>
            <person name="Langen G."/>
            <person name="Pfiffi S."/>
            <person name="Biedenkopf D."/>
            <person name="Wong P."/>
            <person name="Samans B."/>
            <person name="Grimm C."/>
            <person name="Basiewicz M."/>
            <person name="Murat C."/>
            <person name="Martin F."/>
            <person name="Kogel K.H."/>
        </authorList>
    </citation>
    <scope>NUCLEOTIDE SEQUENCE [LARGE SCALE GENOMIC DNA]</scope>
    <source>
        <strain evidence="1 2">DSM 11827</strain>
    </source>
</reference>
<dbReference type="AlphaFoldDB" id="G4TIM4"/>
<proteinExistence type="predicted"/>
<dbReference type="OrthoDB" id="8922241at2759"/>